<dbReference type="PANTHER" id="PTHR10853">
    <property type="entry name" value="PELOTA"/>
    <property type="match status" value="1"/>
</dbReference>
<dbReference type="RefSeq" id="XP_040617035.1">
    <property type="nucleotide sequence ID" value="XM_040765405.1"/>
</dbReference>
<feature type="domain" description="eRF1" evidence="2">
    <location>
        <begin position="401"/>
        <end position="497"/>
    </location>
</feature>
<dbReference type="GO" id="GO:0071025">
    <property type="term" value="P:RNA surveillance"/>
    <property type="evidence" value="ECO:0007669"/>
    <property type="project" value="InterPro"/>
</dbReference>
<dbReference type="GO" id="GO:0070651">
    <property type="term" value="P:nonfunctional rRNA decay"/>
    <property type="evidence" value="ECO:0007669"/>
    <property type="project" value="TreeGrafter"/>
</dbReference>
<dbReference type="InterPro" id="IPR029064">
    <property type="entry name" value="Ribosomal_eL30-like_sf"/>
</dbReference>
<dbReference type="PANTHER" id="PTHR10853:SF0">
    <property type="entry name" value="PROTEIN PELOTA HOMOLOG"/>
    <property type="match status" value="1"/>
</dbReference>
<feature type="compositionally biased region" description="Polar residues" evidence="1">
    <location>
        <begin position="346"/>
        <end position="356"/>
    </location>
</feature>
<dbReference type="GO" id="GO:0070966">
    <property type="term" value="P:nuclear-transcribed mRNA catabolic process, no-go decay"/>
    <property type="evidence" value="ECO:0007669"/>
    <property type="project" value="InterPro"/>
</dbReference>
<dbReference type="SUPFAM" id="SSF55315">
    <property type="entry name" value="L30e-like"/>
    <property type="match status" value="1"/>
</dbReference>
<protein>
    <recommendedName>
        <fullName evidence="2">eRF1 domain-containing protein</fullName>
    </recommendedName>
</protein>
<dbReference type="GO" id="GO:0005737">
    <property type="term" value="C:cytoplasm"/>
    <property type="evidence" value="ECO:0007669"/>
    <property type="project" value="TreeGrafter"/>
</dbReference>
<evidence type="ECO:0000313" key="4">
    <source>
        <dbReference type="Proteomes" id="UP000031575"/>
    </source>
</evidence>
<feature type="region of interest" description="Disordered" evidence="1">
    <location>
        <begin position="189"/>
        <end position="234"/>
    </location>
</feature>
<comment type="caution">
    <text evidence="3">The sequence shown here is derived from an EMBL/GenBank/DDBJ whole genome shotgun (WGS) entry which is preliminary data.</text>
</comment>
<dbReference type="Proteomes" id="UP000031575">
    <property type="component" value="Unassembled WGS sequence"/>
</dbReference>
<feature type="compositionally biased region" description="Basic and acidic residues" evidence="1">
    <location>
        <begin position="210"/>
        <end position="227"/>
    </location>
</feature>
<evidence type="ECO:0000313" key="3">
    <source>
        <dbReference type="EMBL" id="KIH89025.1"/>
    </source>
</evidence>
<sequence length="510" mass="54751">MRFIQKTATGWAATLAAASSMMKSKGIVSLALDTTDDMWCLKEIVAEGDKLIFGDPAASSPSEDGATGKILLAKETEFDVTTSTLHVMGTLQDSANSKSGRSKKDLLDNAAQPMRRVSISPESVITLRRDTGFSENIIQRIVDAARPDRRNKDLAVFLVDKNFSSVNVRVLAGEAERFNESVKADASLLASGDQNGNGDAASPAAAKRTGKTERRTLGGDNRKETKQARSTKGTLAPLQESLFESAVDALLSHLDMEHGDPCPLLIASLGEAAHNFQAFVRTYAAARHNSALQHMANSAIVVDTLGAIGQGAKADADQDAKPVGKKGKKPASKKAKDSTDSADGSPNISNSTNAQNKDNLWLPAYRQNINKKNMGPFDEMMMRPDVLAKIHDVRFDRDLSLVKDVQERVREGDSDGRVAYGARSVEKAIQEGAVGTGGVLLANESLFHKGKFQEAVASLSNTVREEGGEVRILRDSHDCGKNLSRLGSIAAILTFPVFGLDDLDDEEAKK</sequence>
<evidence type="ECO:0000256" key="1">
    <source>
        <dbReference type="SAM" id="MobiDB-lite"/>
    </source>
</evidence>
<dbReference type="Pfam" id="PF03465">
    <property type="entry name" value="eRF1_3"/>
    <property type="match status" value="1"/>
</dbReference>
<dbReference type="EMBL" id="AWTV01000009">
    <property type="protein sequence ID" value="KIH89025.1"/>
    <property type="molecule type" value="Genomic_DNA"/>
</dbReference>
<dbReference type="GO" id="GO:0032790">
    <property type="term" value="P:ribosome disassembly"/>
    <property type="evidence" value="ECO:0007669"/>
    <property type="project" value="TreeGrafter"/>
</dbReference>
<dbReference type="Gene3D" id="2.30.30.870">
    <property type="entry name" value="Pelota, domain A"/>
    <property type="match status" value="1"/>
</dbReference>
<organism evidence="3 4">
    <name type="scientific">Sporothrix brasiliensis 5110</name>
    <dbReference type="NCBI Taxonomy" id="1398154"/>
    <lineage>
        <taxon>Eukaryota</taxon>
        <taxon>Fungi</taxon>
        <taxon>Dikarya</taxon>
        <taxon>Ascomycota</taxon>
        <taxon>Pezizomycotina</taxon>
        <taxon>Sordariomycetes</taxon>
        <taxon>Sordariomycetidae</taxon>
        <taxon>Ophiostomatales</taxon>
        <taxon>Ophiostomataceae</taxon>
        <taxon>Sporothrix</taxon>
    </lineage>
</organism>
<gene>
    <name evidence="3" type="ORF">SPBR_07151</name>
</gene>
<dbReference type="InterPro" id="IPR038069">
    <property type="entry name" value="Pelota/DOM34_N"/>
</dbReference>
<dbReference type="GO" id="GO:0070481">
    <property type="term" value="P:nuclear-transcribed mRNA catabolic process, non-stop decay"/>
    <property type="evidence" value="ECO:0007669"/>
    <property type="project" value="InterPro"/>
</dbReference>
<dbReference type="GeneID" id="63680326"/>
<dbReference type="SUPFAM" id="SSF159065">
    <property type="entry name" value="Dom34/Pelota N-terminal domain-like"/>
    <property type="match status" value="1"/>
</dbReference>
<dbReference type="OrthoDB" id="10249111at2759"/>
<dbReference type="Gene3D" id="3.30.1330.30">
    <property type="match status" value="1"/>
</dbReference>
<reference evidence="3 4" key="1">
    <citation type="journal article" date="2014" name="BMC Genomics">
        <title>Comparative genomics of the major fungal agents of human and animal Sporotrichosis: Sporothrix schenckii and Sporothrix brasiliensis.</title>
        <authorList>
            <person name="Teixeira M.M."/>
            <person name="de Almeida L.G."/>
            <person name="Kubitschek-Barreira P."/>
            <person name="Alves F.L."/>
            <person name="Kioshima E.S."/>
            <person name="Abadio A.K."/>
            <person name="Fernandes L."/>
            <person name="Derengowski L.S."/>
            <person name="Ferreira K.S."/>
            <person name="Souza R.C."/>
            <person name="Ruiz J.C."/>
            <person name="de Andrade N.C."/>
            <person name="Paes H.C."/>
            <person name="Nicola A.M."/>
            <person name="Albuquerque P."/>
            <person name="Gerber A.L."/>
            <person name="Martins V.P."/>
            <person name="Peconick L.D."/>
            <person name="Neto A.V."/>
            <person name="Chaucanez C.B."/>
            <person name="Silva P.A."/>
            <person name="Cunha O.L."/>
            <person name="de Oliveira F.F."/>
            <person name="dos Santos T.C."/>
            <person name="Barros A.L."/>
            <person name="Soares M.A."/>
            <person name="de Oliveira L.M."/>
            <person name="Marini M.M."/>
            <person name="Villalobos-Duno H."/>
            <person name="Cunha M.M."/>
            <person name="de Hoog S."/>
            <person name="da Silveira J.F."/>
            <person name="Henrissat B."/>
            <person name="Nino-Vega G.A."/>
            <person name="Cisalpino P.S."/>
            <person name="Mora-Montes H.M."/>
            <person name="Almeida S.R."/>
            <person name="Stajich J.E."/>
            <person name="Lopes-Bezerra L.M."/>
            <person name="Vasconcelos A.T."/>
            <person name="Felipe M.S."/>
        </authorList>
    </citation>
    <scope>NUCLEOTIDE SEQUENCE [LARGE SCALE GENOMIC DNA]</scope>
    <source>
        <strain evidence="3 4">5110</strain>
    </source>
</reference>
<feature type="compositionally biased region" description="Basic residues" evidence="1">
    <location>
        <begin position="323"/>
        <end position="333"/>
    </location>
</feature>
<accession>A0A0C2IQ17</accession>
<evidence type="ECO:0000259" key="2">
    <source>
        <dbReference type="Pfam" id="PF03465"/>
    </source>
</evidence>
<proteinExistence type="predicted"/>
<dbReference type="InterPro" id="IPR005142">
    <property type="entry name" value="eRF1_3"/>
</dbReference>
<name>A0A0C2IQ17_9PEZI</name>
<dbReference type="InterPro" id="IPR004405">
    <property type="entry name" value="TF_pelota"/>
</dbReference>
<feature type="region of interest" description="Disordered" evidence="1">
    <location>
        <begin position="313"/>
        <end position="356"/>
    </location>
</feature>
<dbReference type="AlphaFoldDB" id="A0A0C2IQ17"/>
<dbReference type="VEuPathDB" id="FungiDB:SPBR_07151"/>
<dbReference type="HOGENOM" id="CLU_534383_0_0_1"/>
<keyword evidence="4" id="KW-1185">Reference proteome</keyword>